<dbReference type="Proteomes" id="UP000460317">
    <property type="component" value="Unassembled WGS sequence"/>
</dbReference>
<protein>
    <submittedName>
        <fullName evidence="2">DUF4965 domain-containing protein</fullName>
    </submittedName>
</protein>
<evidence type="ECO:0000259" key="1">
    <source>
        <dbReference type="Pfam" id="PF16335"/>
    </source>
</evidence>
<evidence type="ECO:0000313" key="3">
    <source>
        <dbReference type="Proteomes" id="UP000460317"/>
    </source>
</evidence>
<reference evidence="2 3" key="1">
    <citation type="journal article" date="2019" name="Nat. Med.">
        <title>A library of human gut bacterial isolates paired with longitudinal multiomics data enables mechanistic microbiome research.</title>
        <authorList>
            <person name="Poyet M."/>
            <person name="Groussin M."/>
            <person name="Gibbons S.M."/>
            <person name="Avila-Pacheco J."/>
            <person name="Jiang X."/>
            <person name="Kearney S.M."/>
            <person name="Perrotta A.R."/>
            <person name="Berdy B."/>
            <person name="Zhao S."/>
            <person name="Lieberman T.D."/>
            <person name="Swanson P.K."/>
            <person name="Smith M."/>
            <person name="Roesemann S."/>
            <person name="Alexander J.E."/>
            <person name="Rich S.A."/>
            <person name="Livny J."/>
            <person name="Vlamakis H."/>
            <person name="Clish C."/>
            <person name="Bullock K."/>
            <person name="Deik A."/>
            <person name="Scott J."/>
            <person name="Pierce K.A."/>
            <person name="Xavier R.J."/>
            <person name="Alm E.J."/>
        </authorList>
    </citation>
    <scope>NUCLEOTIDE SEQUENCE [LARGE SCALE GENOMIC DNA]</scope>
    <source>
        <strain evidence="2 3">BIOML-A165</strain>
    </source>
</reference>
<comment type="caution">
    <text evidence="2">The sequence shown here is derived from an EMBL/GenBank/DDBJ whole genome shotgun (WGS) entry which is preliminary data.</text>
</comment>
<feature type="domain" description="Glutaminase A central" evidence="1">
    <location>
        <begin position="7"/>
        <end position="48"/>
    </location>
</feature>
<name>A0A7J5JAS3_BACT4</name>
<gene>
    <name evidence="2" type="ORF">GAN93_24425</name>
</gene>
<organism evidence="2 3">
    <name type="scientific">Bacteroides thetaiotaomicron</name>
    <dbReference type="NCBI Taxonomy" id="818"/>
    <lineage>
        <taxon>Bacteria</taxon>
        <taxon>Pseudomonadati</taxon>
        <taxon>Bacteroidota</taxon>
        <taxon>Bacteroidia</taxon>
        <taxon>Bacteroidales</taxon>
        <taxon>Bacteroidaceae</taxon>
        <taxon>Bacteroides</taxon>
    </lineage>
</organism>
<proteinExistence type="predicted"/>
<dbReference type="EMBL" id="WCSB01000049">
    <property type="protein sequence ID" value="KAB4447173.1"/>
    <property type="molecule type" value="Genomic_DNA"/>
</dbReference>
<evidence type="ECO:0000313" key="2">
    <source>
        <dbReference type="EMBL" id="KAB4447173.1"/>
    </source>
</evidence>
<sequence>MQKQFTIDVIYLLSNYYNLKIRFGQDPENQLCTDDFAGHWAHNANLSV</sequence>
<dbReference type="AlphaFoldDB" id="A0A7J5JAS3"/>
<feature type="non-terminal residue" evidence="2">
    <location>
        <position position="48"/>
    </location>
</feature>
<dbReference type="InterPro" id="IPR032514">
    <property type="entry name" value="GtaA_central"/>
</dbReference>
<dbReference type="Pfam" id="PF16335">
    <property type="entry name" value="GtaA_6_Hairpin"/>
    <property type="match status" value="1"/>
</dbReference>
<accession>A0A7J5JAS3</accession>